<dbReference type="GO" id="GO:1904680">
    <property type="term" value="F:peptide transmembrane transporter activity"/>
    <property type="evidence" value="ECO:0007669"/>
    <property type="project" value="InterPro"/>
</dbReference>
<evidence type="ECO:0000256" key="1">
    <source>
        <dbReference type="ARBA" id="ARBA00004651"/>
    </source>
</evidence>
<feature type="domain" description="ABC transmembrane type-1" evidence="8">
    <location>
        <begin position="42"/>
        <end position="238"/>
    </location>
</feature>
<keyword evidence="4 7" id="KW-1133">Transmembrane helix</keyword>
<comment type="caution">
    <text evidence="9">The sequence shown here is derived from an EMBL/GenBank/DDBJ whole genome shotgun (WGS) entry which is preliminary data.</text>
</comment>
<keyword evidence="10" id="KW-1185">Reference proteome</keyword>
<dbReference type="InterPro" id="IPR011527">
    <property type="entry name" value="ABC1_TM_dom"/>
</dbReference>
<proteinExistence type="predicted"/>
<feature type="region of interest" description="Disordered" evidence="6">
    <location>
        <begin position="362"/>
        <end position="391"/>
    </location>
</feature>
<dbReference type="Gene3D" id="1.20.1560.10">
    <property type="entry name" value="ABC transporter type 1, transmembrane domain"/>
    <property type="match status" value="2"/>
</dbReference>
<evidence type="ECO:0000256" key="6">
    <source>
        <dbReference type="SAM" id="MobiDB-lite"/>
    </source>
</evidence>
<name>A0A5M6I073_9HYPH</name>
<feature type="transmembrane region" description="Helical" evidence="7">
    <location>
        <begin position="158"/>
        <end position="180"/>
    </location>
</feature>
<dbReference type="PANTHER" id="PTHR11384">
    <property type="entry name" value="ATP-BINDING CASSETTE, SUB-FAMILY D MEMBER"/>
    <property type="match status" value="1"/>
</dbReference>
<dbReference type="InterPro" id="IPR009248">
    <property type="entry name" value="SbmA_BacA"/>
</dbReference>
<sequence>MPMSAPPAETWAERKILAARFWRTALCFWRGRRAWWAWSLCAALLVLVLAQLGVQILLNFWNGAFFDALERRDAEAVVFQAKVFVPLVAMSVTLSALAVYTRMTTQRMWRAAVTRHVVGYWLSDNRFQRIGHVNSGSENPEYRISEDIRLATDAPVDLVMAMVASVLTALTFFGVLWSVGGSLDVKLFGTTWTIPAYLVIAVIIYSTLFTSVMVVVGRKLPRVIEQKNQAEARFRAAADLLRGQSGPDLEADPCERRAIWTGIIGALYRWRELAWQLTQTTLVQQSNVLLAPVVGWLLCVPKYLYGTMTLGELTQAAAAFVTVQAAFNWLVDNYNRLADWRSSAHRVATLLIAIDAAGPPGGEMDNGFNEAGGEKDTGGSEGNGAPANGAG</sequence>
<dbReference type="PANTHER" id="PTHR11384:SF59">
    <property type="entry name" value="LYSOSOMAL COBALAMIN TRANSPORTER ABCD4"/>
    <property type="match status" value="1"/>
</dbReference>
<feature type="transmembrane region" description="Helical" evidence="7">
    <location>
        <begin position="35"/>
        <end position="58"/>
    </location>
</feature>
<evidence type="ECO:0000313" key="10">
    <source>
        <dbReference type="Proteomes" id="UP000323886"/>
    </source>
</evidence>
<dbReference type="GO" id="GO:0005524">
    <property type="term" value="F:ATP binding"/>
    <property type="evidence" value="ECO:0007669"/>
    <property type="project" value="InterPro"/>
</dbReference>
<feature type="transmembrane region" description="Helical" evidence="7">
    <location>
        <begin position="78"/>
        <end position="100"/>
    </location>
</feature>
<dbReference type="GO" id="GO:0140359">
    <property type="term" value="F:ABC-type transporter activity"/>
    <property type="evidence" value="ECO:0007669"/>
    <property type="project" value="InterPro"/>
</dbReference>
<dbReference type="Pfam" id="PF05992">
    <property type="entry name" value="SbmA_BacA"/>
    <property type="match status" value="1"/>
</dbReference>
<dbReference type="GO" id="GO:0005886">
    <property type="term" value="C:plasma membrane"/>
    <property type="evidence" value="ECO:0007669"/>
    <property type="project" value="UniProtKB-SubCell"/>
</dbReference>
<dbReference type="OrthoDB" id="9810134at2"/>
<evidence type="ECO:0000256" key="3">
    <source>
        <dbReference type="ARBA" id="ARBA00022692"/>
    </source>
</evidence>
<dbReference type="EMBL" id="VWPL01000014">
    <property type="protein sequence ID" value="KAA5601227.1"/>
    <property type="molecule type" value="Genomic_DNA"/>
</dbReference>
<evidence type="ECO:0000256" key="5">
    <source>
        <dbReference type="ARBA" id="ARBA00023136"/>
    </source>
</evidence>
<evidence type="ECO:0000256" key="4">
    <source>
        <dbReference type="ARBA" id="ARBA00022989"/>
    </source>
</evidence>
<dbReference type="Proteomes" id="UP000323886">
    <property type="component" value="Unassembled WGS sequence"/>
</dbReference>
<evidence type="ECO:0000313" key="9">
    <source>
        <dbReference type="EMBL" id="KAA5601227.1"/>
    </source>
</evidence>
<keyword evidence="3 7" id="KW-0812">Transmembrane</keyword>
<dbReference type="GO" id="GO:0015833">
    <property type="term" value="P:peptide transport"/>
    <property type="evidence" value="ECO:0007669"/>
    <property type="project" value="InterPro"/>
</dbReference>
<dbReference type="SUPFAM" id="SSF90123">
    <property type="entry name" value="ABC transporter transmembrane region"/>
    <property type="match status" value="2"/>
</dbReference>
<dbReference type="InterPro" id="IPR050835">
    <property type="entry name" value="ABC_transporter_sub-D"/>
</dbReference>
<feature type="transmembrane region" description="Helical" evidence="7">
    <location>
        <begin position="192"/>
        <end position="217"/>
    </location>
</feature>
<comment type="subcellular location">
    <subcellularLocation>
        <location evidence="1">Cell membrane</location>
        <topology evidence="1">Multi-pass membrane protein</topology>
    </subcellularLocation>
</comment>
<gene>
    <name evidence="9" type="ORF">F1193_09800</name>
</gene>
<protein>
    <submittedName>
        <fullName evidence="9">ABC transporter</fullName>
    </submittedName>
</protein>
<organism evidence="9 10">
    <name type="scientific">Blastochloris sulfoviridis</name>
    <dbReference type="NCBI Taxonomy" id="50712"/>
    <lineage>
        <taxon>Bacteria</taxon>
        <taxon>Pseudomonadati</taxon>
        <taxon>Pseudomonadota</taxon>
        <taxon>Alphaproteobacteria</taxon>
        <taxon>Hyphomicrobiales</taxon>
        <taxon>Blastochloridaceae</taxon>
        <taxon>Blastochloris</taxon>
    </lineage>
</organism>
<keyword evidence="2" id="KW-0813">Transport</keyword>
<dbReference type="PROSITE" id="PS50929">
    <property type="entry name" value="ABC_TM1F"/>
    <property type="match status" value="1"/>
</dbReference>
<accession>A0A5M6I073</accession>
<evidence type="ECO:0000256" key="7">
    <source>
        <dbReference type="SAM" id="Phobius"/>
    </source>
</evidence>
<evidence type="ECO:0000256" key="2">
    <source>
        <dbReference type="ARBA" id="ARBA00022448"/>
    </source>
</evidence>
<dbReference type="InterPro" id="IPR036640">
    <property type="entry name" value="ABC1_TM_sf"/>
</dbReference>
<keyword evidence="5 7" id="KW-0472">Membrane</keyword>
<evidence type="ECO:0000259" key="8">
    <source>
        <dbReference type="PROSITE" id="PS50929"/>
    </source>
</evidence>
<reference evidence="9 10" key="1">
    <citation type="submission" date="2019-09" db="EMBL/GenBank/DDBJ databases">
        <title>Draft Whole-Genome sequence of Blastochloris sulfoviridis DSM 729.</title>
        <authorList>
            <person name="Meyer T.E."/>
            <person name="Kyndt J.A."/>
        </authorList>
    </citation>
    <scope>NUCLEOTIDE SEQUENCE [LARGE SCALE GENOMIC DNA]</scope>
    <source>
        <strain evidence="9 10">DSM 729</strain>
    </source>
</reference>
<dbReference type="AlphaFoldDB" id="A0A5M6I073"/>